<name>A0A212RW07_RHOAC</name>
<dbReference type="SUPFAM" id="SSF103032">
    <property type="entry name" value="Hypothetical protein YwqG"/>
    <property type="match status" value="1"/>
</dbReference>
<dbReference type="RefSeq" id="WP_088521441.1">
    <property type="nucleotide sequence ID" value="NZ_FYDG01000008.1"/>
</dbReference>
<keyword evidence="3" id="KW-1185">Reference proteome</keyword>
<evidence type="ECO:0000313" key="2">
    <source>
        <dbReference type="EMBL" id="SNB76933.1"/>
    </source>
</evidence>
<proteinExistence type="predicted"/>
<dbReference type="Gene3D" id="2.30.320.10">
    <property type="entry name" value="YwqG-like"/>
    <property type="match status" value="1"/>
</dbReference>
<feature type="compositionally biased region" description="Low complexity" evidence="1">
    <location>
        <begin position="82"/>
        <end position="91"/>
    </location>
</feature>
<feature type="compositionally biased region" description="Basic and acidic residues" evidence="1">
    <location>
        <begin position="64"/>
        <end position="80"/>
    </location>
</feature>
<accession>A0A212RW07</accession>
<gene>
    <name evidence="2" type="ORF">SAMN06265338_10852</name>
</gene>
<dbReference type="EMBL" id="FYDG01000008">
    <property type="protein sequence ID" value="SNB76933.1"/>
    <property type="molecule type" value="Genomic_DNA"/>
</dbReference>
<dbReference type="Proteomes" id="UP000198418">
    <property type="component" value="Unassembled WGS sequence"/>
</dbReference>
<organism evidence="2 3">
    <name type="scientific">Rhodoblastus acidophilus</name>
    <name type="common">Rhodopseudomonas acidophila</name>
    <dbReference type="NCBI Taxonomy" id="1074"/>
    <lineage>
        <taxon>Bacteria</taxon>
        <taxon>Pseudomonadati</taxon>
        <taxon>Pseudomonadota</taxon>
        <taxon>Alphaproteobacteria</taxon>
        <taxon>Hyphomicrobiales</taxon>
        <taxon>Rhodoblastaceae</taxon>
        <taxon>Rhodoblastus</taxon>
    </lineage>
</organism>
<reference evidence="3" key="1">
    <citation type="submission" date="2017-06" db="EMBL/GenBank/DDBJ databases">
        <authorList>
            <person name="Varghese N."/>
            <person name="Submissions S."/>
        </authorList>
    </citation>
    <scope>NUCLEOTIDE SEQUENCE [LARGE SCALE GENOMIC DNA]</scope>
    <source>
        <strain evidence="3">DSM 137</strain>
    </source>
</reference>
<protein>
    <recommendedName>
        <fullName evidence="4">DUF1963 domain-containing protein</fullName>
    </recommendedName>
</protein>
<dbReference type="OrthoDB" id="8135222at2"/>
<evidence type="ECO:0000256" key="1">
    <source>
        <dbReference type="SAM" id="MobiDB-lite"/>
    </source>
</evidence>
<dbReference type="InterPro" id="IPR015315">
    <property type="entry name" value="DUF1963"/>
</dbReference>
<feature type="region of interest" description="Disordered" evidence="1">
    <location>
        <begin position="59"/>
        <end position="91"/>
    </location>
</feature>
<dbReference type="AlphaFoldDB" id="A0A212RW07"/>
<dbReference type="Pfam" id="PF09234">
    <property type="entry name" value="DUF1963"/>
    <property type="match status" value="1"/>
</dbReference>
<evidence type="ECO:0008006" key="4">
    <source>
        <dbReference type="Google" id="ProtNLM"/>
    </source>
</evidence>
<dbReference type="InterPro" id="IPR035948">
    <property type="entry name" value="YwqG-like_sf"/>
</dbReference>
<sequence>MFGDYAMAVGNLAFLALFALLGLALRNLAREKAEAAPAPRAESDLDPRCFAPAARLEQAVAPPRGERRIASRPVKVERRKQPQPAGAEPPAEAAIADGAEELVACESLAVRLIPQAPIRRDEDARSWFGGAPEMPPAMPWPKFAGRRGLFLAQICCADLPENLWNGLGPRKGWLAFFVDPHDGRELRALHFAERGAVRPSPAPGACCAWPQGGGADGPRRIDAFPRWPLDIVTAAPDGDDPRANSVVESLRSGPNRPAFDLASPEHRPFDWASFLALGDLALAAMARRRVLIKAALPDVEKQLASARKQIELGGMTQAMLGEMQRKAEDLPKLIEAWKASVAALDAAAAQVKTVAEEARGRSDKEAFSDEVAAELMQRLRAVELLHVERGADPERGPGAETIRATRAPLTEHRPEASLFVHDYESLREDWAKHAWCAQADALPEAQRGYFEARWREMAALEATGMGRQPARILPGFNPANQTVLVEFVSSPLLKWRFGNEGALTATIDDAFLAQGDFTRLRSQIVD</sequence>
<evidence type="ECO:0000313" key="3">
    <source>
        <dbReference type="Proteomes" id="UP000198418"/>
    </source>
</evidence>